<accession>A0A1F6CJM3</accession>
<name>A0A1F6CJM3_9BACT</name>
<reference evidence="2 3" key="1">
    <citation type="journal article" date="2016" name="Nat. Commun.">
        <title>Thousands of microbial genomes shed light on interconnected biogeochemical processes in an aquifer system.</title>
        <authorList>
            <person name="Anantharaman K."/>
            <person name="Brown C.T."/>
            <person name="Hug L.A."/>
            <person name="Sharon I."/>
            <person name="Castelle C.J."/>
            <person name="Probst A.J."/>
            <person name="Thomas B.C."/>
            <person name="Singh A."/>
            <person name="Wilkins M.J."/>
            <person name="Karaoz U."/>
            <person name="Brodie E.L."/>
            <person name="Williams K.H."/>
            <person name="Hubbard S.S."/>
            <person name="Banfield J.F."/>
        </authorList>
    </citation>
    <scope>NUCLEOTIDE SEQUENCE [LARGE SCALE GENOMIC DNA]</scope>
</reference>
<dbReference type="PANTHER" id="PTHR42928">
    <property type="entry name" value="TRICARBOXYLATE-BINDING PROTEIN"/>
    <property type="match status" value="1"/>
</dbReference>
<dbReference type="Proteomes" id="UP000178370">
    <property type="component" value="Unassembled WGS sequence"/>
</dbReference>
<dbReference type="STRING" id="1798482.A2763_03840"/>
<dbReference type="AlphaFoldDB" id="A0A1F6CJM3"/>
<comment type="similarity">
    <text evidence="1">Belongs to the UPF0065 (bug) family.</text>
</comment>
<gene>
    <name evidence="2" type="ORF">A2763_03840</name>
</gene>
<protein>
    <recommendedName>
        <fullName evidence="4">PBP domain-containing protein</fullName>
    </recommendedName>
</protein>
<dbReference type="InterPro" id="IPR005064">
    <property type="entry name" value="BUG"/>
</dbReference>
<organism evidence="2 3">
    <name type="scientific">Candidatus Kaiserbacteria bacterium RIFCSPHIGHO2_01_FULL_54_36</name>
    <dbReference type="NCBI Taxonomy" id="1798482"/>
    <lineage>
        <taxon>Bacteria</taxon>
        <taxon>Candidatus Kaiseribacteriota</taxon>
    </lineage>
</organism>
<evidence type="ECO:0000313" key="2">
    <source>
        <dbReference type="EMBL" id="OGG49429.1"/>
    </source>
</evidence>
<dbReference type="Gene3D" id="3.40.190.150">
    <property type="entry name" value="Bordetella uptake gene, domain 1"/>
    <property type="match status" value="1"/>
</dbReference>
<dbReference type="PANTHER" id="PTHR42928:SF5">
    <property type="entry name" value="BLR1237 PROTEIN"/>
    <property type="match status" value="1"/>
</dbReference>
<evidence type="ECO:0000313" key="3">
    <source>
        <dbReference type="Proteomes" id="UP000178370"/>
    </source>
</evidence>
<dbReference type="InterPro" id="IPR042100">
    <property type="entry name" value="Bug_dom1"/>
</dbReference>
<proteinExistence type="inferred from homology"/>
<dbReference type="SUPFAM" id="SSF53850">
    <property type="entry name" value="Periplasmic binding protein-like II"/>
    <property type="match status" value="1"/>
</dbReference>
<evidence type="ECO:0000256" key="1">
    <source>
        <dbReference type="ARBA" id="ARBA00006987"/>
    </source>
</evidence>
<evidence type="ECO:0008006" key="4">
    <source>
        <dbReference type="Google" id="ProtNLM"/>
    </source>
</evidence>
<dbReference type="EMBL" id="MFKV01000031">
    <property type="protein sequence ID" value="OGG49429.1"/>
    <property type="molecule type" value="Genomic_DNA"/>
</dbReference>
<comment type="caution">
    <text evidence="2">The sequence shown here is derived from an EMBL/GenBank/DDBJ whole genome shotgun (WGS) entry which is preliminary data.</text>
</comment>
<dbReference type="Gene3D" id="3.40.190.10">
    <property type="entry name" value="Periplasmic binding protein-like II"/>
    <property type="match status" value="1"/>
</dbReference>
<sequence length="344" mass="36970">MHQDKEEKESVVKKTIATLAALLMLCTQGFANDIRSVKIIAGGPAGTATDLYARLLAPHLSAHLPGRPAIVVENMTGAAGRIAAAFLIKQAPKDGSVIGSLPMPSVMAPLYDAVSPGYDSRSLVALGSADSGTRVCATTARSGVRSFAEVRRREVTVGADGYGSARDMYARMLNRLAGGKFKIVLGYRGSSEVFLAMERGEIDGMCGMEWTSLSAQRPAWVKNGSVSFILQTGPARVPLAGFGPVADMRDYMNARDTEVAEFIVAELALSRFFAVAAGVPRERLVLLRRAFEAAMRDPALLTEAKKRNLTTRLVRSTDAERILKSILEVSPRVLAQAKWAVSRD</sequence>